<evidence type="ECO:0000256" key="3">
    <source>
        <dbReference type="ARBA" id="ARBA00004991"/>
    </source>
</evidence>
<dbReference type="Gene3D" id="3.40.640.10">
    <property type="entry name" value="Type I PLP-dependent aspartate aminotransferase-like (Major domain)"/>
    <property type="match status" value="1"/>
</dbReference>
<evidence type="ECO:0000256" key="2">
    <source>
        <dbReference type="ARBA" id="ARBA00004760"/>
    </source>
</evidence>
<dbReference type="GO" id="GO:0030170">
    <property type="term" value="F:pyridoxal phosphate binding"/>
    <property type="evidence" value="ECO:0007669"/>
    <property type="project" value="InterPro"/>
</dbReference>
<evidence type="ECO:0000256" key="6">
    <source>
        <dbReference type="ARBA" id="ARBA00022679"/>
    </source>
</evidence>
<accession>A0A0V1Q209</accession>
<dbReference type="GO" id="GO:0016020">
    <property type="term" value="C:membrane"/>
    <property type="evidence" value="ECO:0007669"/>
    <property type="project" value="GOC"/>
</dbReference>
<evidence type="ECO:0000256" key="5">
    <source>
        <dbReference type="ARBA" id="ARBA00013220"/>
    </source>
</evidence>
<proteinExistence type="inferred from homology"/>
<keyword evidence="9" id="KW-0443">Lipid metabolism</keyword>
<dbReference type="InterPro" id="IPR015421">
    <property type="entry name" value="PyrdxlP-dep_Trfase_major"/>
</dbReference>
<evidence type="ECO:0000256" key="9">
    <source>
        <dbReference type="ARBA" id="ARBA00023098"/>
    </source>
</evidence>
<dbReference type="InterPro" id="IPR050087">
    <property type="entry name" value="AON_synthase_class-II"/>
</dbReference>
<comment type="pathway">
    <text evidence="3">Sphingolipid metabolism.</text>
</comment>
<dbReference type="InterPro" id="IPR015422">
    <property type="entry name" value="PyrdxlP-dep_Trfase_small"/>
</dbReference>
<dbReference type="OrthoDB" id="3168162at2759"/>
<keyword evidence="6" id="KW-0808">Transferase</keyword>
<comment type="similarity">
    <text evidence="4">Belongs to the class-II pyridoxal-phosphate-dependent aminotransferase family.</text>
</comment>
<dbReference type="InterPro" id="IPR015424">
    <property type="entry name" value="PyrdxlP-dep_Trfase"/>
</dbReference>
<dbReference type="PANTHER" id="PTHR13693">
    <property type="entry name" value="CLASS II AMINOTRANSFERASE/8-AMINO-7-OXONONANOATE SYNTHASE"/>
    <property type="match status" value="1"/>
</dbReference>
<dbReference type="EMBL" id="LMYN01000024">
    <property type="protein sequence ID" value="KSA02558.1"/>
    <property type="molecule type" value="Genomic_DNA"/>
</dbReference>
<keyword evidence="10" id="KW-0012">Acyltransferase</keyword>
<evidence type="ECO:0000256" key="7">
    <source>
        <dbReference type="ARBA" id="ARBA00022898"/>
    </source>
</evidence>
<evidence type="ECO:0000313" key="13">
    <source>
        <dbReference type="Proteomes" id="UP000054251"/>
    </source>
</evidence>
<dbReference type="Pfam" id="PF00155">
    <property type="entry name" value="Aminotran_1_2"/>
    <property type="match status" value="1"/>
</dbReference>
<keyword evidence="7" id="KW-0663">Pyridoxal phosphate</keyword>
<sequence>MPSAETIVTTTTIKTATAITTLAPTLEGLTAALSQNFVHYLNYLDRLPGGQIILRYIKSSYKNDPVRSLFELALFIFAVHYFLSSKKKENKSDLTVFSEKEIDALCKDWEPEPLVEDLSPLEKWELKSIPEIKGHNGSHVQLLNGKGSSLGKVVNLASYDFLNLNECDSIKSAAKECISAAGVGACGPPNFYGTQDVHVRLEEDLSEYLGTEQAILYGQDFVTAGSVIPAYLKRGDLCIVDSGVNLAIQKALIVSRCDLEWYDHNDMDHLEQILKEIKPVIEKQKPIRRRFIVTEALFANTGDLALLPKIIELKNKYKYRLFLDESLSIGVLGATGKGLVEHYGVPRSEISITIGSMALSFASSGGFCVGVTPMIQHQRISSNAYVFSAALPPYSARVSSEAIKEITTKLDSTGKSKLMKTLQDKVLYVYQQLEQHIPSSFFTVTSAPFSPIIHLGLSLEYRKSLNLPPFYGNTDLLLTGKQSKKLNEFNHKLNAESFILQKIIDQCLTHAAVLLTRSKHILEHENLPVPSPHLQFMVNVGVSTEEFDRAIYALKIAMREICSKIRNENDLLILENEIINY</sequence>
<dbReference type="GO" id="GO:0046512">
    <property type="term" value="P:sphingosine biosynthetic process"/>
    <property type="evidence" value="ECO:0007669"/>
    <property type="project" value="TreeGrafter"/>
</dbReference>
<evidence type="ECO:0000256" key="1">
    <source>
        <dbReference type="ARBA" id="ARBA00001933"/>
    </source>
</evidence>
<dbReference type="Proteomes" id="UP000054251">
    <property type="component" value="Unassembled WGS sequence"/>
</dbReference>
<evidence type="ECO:0000313" key="12">
    <source>
        <dbReference type="EMBL" id="KSA02558.1"/>
    </source>
</evidence>
<comment type="cofactor">
    <cofactor evidence="1">
        <name>pyridoxal 5'-phosphate</name>
        <dbReference type="ChEBI" id="CHEBI:597326"/>
    </cofactor>
</comment>
<dbReference type="EC" id="2.3.1.50" evidence="5"/>
<dbReference type="AlphaFoldDB" id="A0A0V1Q209"/>
<comment type="pathway">
    <text evidence="2">Lipid metabolism; sphingolipid metabolism.</text>
</comment>
<dbReference type="GO" id="GO:0004758">
    <property type="term" value="F:serine C-palmitoyltransferase activity"/>
    <property type="evidence" value="ECO:0007669"/>
    <property type="project" value="TreeGrafter"/>
</dbReference>
<protein>
    <recommendedName>
        <fullName evidence="5">serine C-palmitoyltransferase</fullName>
        <ecNumber evidence="5">2.3.1.50</ecNumber>
    </recommendedName>
</protein>
<dbReference type="Gene3D" id="3.90.1150.10">
    <property type="entry name" value="Aspartate Aminotransferase, domain 1"/>
    <property type="match status" value="1"/>
</dbReference>
<dbReference type="RefSeq" id="XP_015468660.1">
    <property type="nucleotide sequence ID" value="XM_015610471.1"/>
</dbReference>
<dbReference type="GeneID" id="26838650"/>
<keyword evidence="13" id="KW-1185">Reference proteome</keyword>
<comment type="caution">
    <text evidence="12">The sequence shown here is derived from an EMBL/GenBank/DDBJ whole genome shotgun (WGS) entry which is preliminary data.</text>
</comment>
<dbReference type="InterPro" id="IPR004839">
    <property type="entry name" value="Aminotransferase_I/II_large"/>
</dbReference>
<organism evidence="12 13">
    <name type="scientific">Debaryomyces fabryi</name>
    <dbReference type="NCBI Taxonomy" id="58627"/>
    <lineage>
        <taxon>Eukaryota</taxon>
        <taxon>Fungi</taxon>
        <taxon>Dikarya</taxon>
        <taxon>Ascomycota</taxon>
        <taxon>Saccharomycotina</taxon>
        <taxon>Pichiomycetes</taxon>
        <taxon>Debaryomycetaceae</taxon>
        <taxon>Debaryomyces</taxon>
    </lineage>
</organism>
<evidence type="ECO:0000256" key="8">
    <source>
        <dbReference type="ARBA" id="ARBA00022919"/>
    </source>
</evidence>
<evidence type="ECO:0000256" key="4">
    <source>
        <dbReference type="ARBA" id="ARBA00008392"/>
    </source>
</evidence>
<gene>
    <name evidence="12" type="ORF">AC631_01641</name>
</gene>
<feature type="domain" description="Aminotransferase class I/classII large" evidence="11">
    <location>
        <begin position="152"/>
        <end position="407"/>
    </location>
</feature>
<keyword evidence="8" id="KW-0746">Sphingolipid metabolism</keyword>
<dbReference type="PANTHER" id="PTHR13693:SF2">
    <property type="entry name" value="SERINE PALMITOYLTRANSFERASE 1"/>
    <property type="match status" value="1"/>
</dbReference>
<dbReference type="GO" id="GO:0046513">
    <property type="term" value="P:ceramide biosynthetic process"/>
    <property type="evidence" value="ECO:0007669"/>
    <property type="project" value="TreeGrafter"/>
</dbReference>
<evidence type="ECO:0000256" key="10">
    <source>
        <dbReference type="ARBA" id="ARBA00023315"/>
    </source>
</evidence>
<name>A0A0V1Q209_9ASCO</name>
<evidence type="ECO:0000259" key="11">
    <source>
        <dbReference type="Pfam" id="PF00155"/>
    </source>
</evidence>
<reference evidence="12 13" key="1">
    <citation type="submission" date="2015-11" db="EMBL/GenBank/DDBJ databases">
        <title>The genome of Debaryomyces fabryi.</title>
        <authorList>
            <person name="Tafer H."/>
            <person name="Lopandic K."/>
        </authorList>
    </citation>
    <scope>NUCLEOTIDE SEQUENCE [LARGE SCALE GENOMIC DNA]</scope>
    <source>
        <strain evidence="12 13">CBS 789</strain>
    </source>
</reference>
<dbReference type="SUPFAM" id="SSF53383">
    <property type="entry name" value="PLP-dependent transferases"/>
    <property type="match status" value="1"/>
</dbReference>
<dbReference type="GO" id="GO:0005783">
    <property type="term" value="C:endoplasmic reticulum"/>
    <property type="evidence" value="ECO:0007669"/>
    <property type="project" value="TreeGrafter"/>
</dbReference>